<feature type="region of interest" description="Disordered" evidence="1">
    <location>
        <begin position="72"/>
        <end position="97"/>
    </location>
</feature>
<dbReference type="Proteomes" id="UP000314294">
    <property type="component" value="Unassembled WGS sequence"/>
</dbReference>
<accession>A0A4Z2FQA6</accession>
<keyword evidence="3" id="KW-1185">Reference proteome</keyword>
<organism evidence="2 3">
    <name type="scientific">Liparis tanakae</name>
    <name type="common">Tanaka's snailfish</name>
    <dbReference type="NCBI Taxonomy" id="230148"/>
    <lineage>
        <taxon>Eukaryota</taxon>
        <taxon>Metazoa</taxon>
        <taxon>Chordata</taxon>
        <taxon>Craniata</taxon>
        <taxon>Vertebrata</taxon>
        <taxon>Euteleostomi</taxon>
        <taxon>Actinopterygii</taxon>
        <taxon>Neopterygii</taxon>
        <taxon>Teleostei</taxon>
        <taxon>Neoteleostei</taxon>
        <taxon>Acanthomorphata</taxon>
        <taxon>Eupercaria</taxon>
        <taxon>Perciformes</taxon>
        <taxon>Cottioidei</taxon>
        <taxon>Cottales</taxon>
        <taxon>Liparidae</taxon>
        <taxon>Liparis</taxon>
    </lineage>
</organism>
<feature type="region of interest" description="Disordered" evidence="1">
    <location>
        <begin position="1"/>
        <end position="23"/>
    </location>
</feature>
<dbReference type="InterPro" id="IPR009030">
    <property type="entry name" value="Growth_fac_rcpt_cys_sf"/>
</dbReference>
<protein>
    <submittedName>
        <fullName evidence="2">Uncharacterized protein</fullName>
    </submittedName>
</protein>
<evidence type="ECO:0000313" key="2">
    <source>
        <dbReference type="EMBL" id="TNN43426.1"/>
    </source>
</evidence>
<dbReference type="SUPFAM" id="SSF57184">
    <property type="entry name" value="Growth factor receptor domain"/>
    <property type="match status" value="1"/>
</dbReference>
<comment type="caution">
    <text evidence="2">The sequence shown here is derived from an EMBL/GenBank/DDBJ whole genome shotgun (WGS) entry which is preliminary data.</text>
</comment>
<feature type="compositionally biased region" description="Acidic residues" evidence="1">
    <location>
        <begin position="9"/>
        <end position="19"/>
    </location>
</feature>
<gene>
    <name evidence="2" type="ORF">EYF80_046394</name>
</gene>
<reference evidence="2 3" key="1">
    <citation type="submission" date="2019-03" db="EMBL/GenBank/DDBJ databases">
        <title>First draft genome of Liparis tanakae, snailfish: a comprehensive survey of snailfish specific genes.</title>
        <authorList>
            <person name="Kim W."/>
            <person name="Song I."/>
            <person name="Jeong J.-H."/>
            <person name="Kim D."/>
            <person name="Kim S."/>
            <person name="Ryu S."/>
            <person name="Song J.Y."/>
            <person name="Lee S.K."/>
        </authorList>
    </citation>
    <scope>NUCLEOTIDE SEQUENCE [LARGE SCALE GENOMIC DNA]</scope>
    <source>
        <tissue evidence="2">Muscle</tissue>
    </source>
</reference>
<sequence>MIALRNTQEEEEEEEEEEFPCQPSCASCSGGGECRSCGPRLPLLSPDSGECLASCAPGSYRHDDTRCRCEYRCPSGGGRGGGGGGDWGDGGDKRGWE</sequence>
<feature type="compositionally biased region" description="Gly residues" evidence="1">
    <location>
        <begin position="75"/>
        <end position="88"/>
    </location>
</feature>
<evidence type="ECO:0000256" key="1">
    <source>
        <dbReference type="SAM" id="MobiDB-lite"/>
    </source>
</evidence>
<dbReference type="AlphaFoldDB" id="A0A4Z2FQA6"/>
<name>A0A4Z2FQA6_9TELE</name>
<evidence type="ECO:0000313" key="3">
    <source>
        <dbReference type="Proteomes" id="UP000314294"/>
    </source>
</evidence>
<dbReference type="Gene3D" id="2.10.220.10">
    <property type="entry name" value="Hormone Receptor, Insulin-like Growth Factor Receptor 1, Chain A, domain 2"/>
    <property type="match status" value="1"/>
</dbReference>
<proteinExistence type="predicted"/>
<dbReference type="EMBL" id="SRLO01000966">
    <property type="protein sequence ID" value="TNN43426.1"/>
    <property type="molecule type" value="Genomic_DNA"/>
</dbReference>